<proteinExistence type="predicted"/>
<evidence type="ECO:0000313" key="3">
    <source>
        <dbReference type="Proteomes" id="UP001360953"/>
    </source>
</evidence>
<keyword evidence="3" id="KW-1185">Reference proteome</keyword>
<dbReference type="Proteomes" id="UP001360953">
    <property type="component" value="Unassembled WGS sequence"/>
</dbReference>
<reference evidence="2 3" key="1">
    <citation type="submission" date="2024-04" db="EMBL/GenBank/DDBJ databases">
        <title>Phyllosticta paracitricarpa is synonymous to the EU quarantine fungus P. citricarpa based on phylogenomic analyses.</title>
        <authorList>
            <consortium name="Lawrence Berkeley National Laboratory"/>
            <person name="Van ingen-buijs V.A."/>
            <person name="Van westerhoven A.C."/>
            <person name="Haridas S."/>
            <person name="Skiadas P."/>
            <person name="Martin F."/>
            <person name="Groenewald J.Z."/>
            <person name="Crous P.W."/>
            <person name="Seidl M.F."/>
        </authorList>
    </citation>
    <scope>NUCLEOTIDE SEQUENCE [LARGE SCALE GENOMIC DNA]</scope>
    <source>
        <strain evidence="2 3">CPC 17464</strain>
    </source>
</reference>
<keyword evidence="1" id="KW-1133">Transmembrane helix</keyword>
<sequence length="160" mass="16854">MDKLRLFAARGLGRLRLFQAACSCPPTRLTARGSSLPTAAVSMRTLSLPLGFMAVATATVSLCLILPRRMAIAARSMAQRRDAVEQGAGEWACAAATASSQVALDLPRGKAAGAVVNGAGKESRLLRWACHVPGIQHSATVRTQANSIQDLCYRHGGAIR</sequence>
<gene>
    <name evidence="2" type="ORF">J3D65DRAFT_603386</name>
</gene>
<dbReference type="GeneID" id="92031112"/>
<dbReference type="EMBL" id="JBBPEH010000006">
    <property type="protein sequence ID" value="KAK7537401.1"/>
    <property type="molecule type" value="Genomic_DNA"/>
</dbReference>
<evidence type="ECO:0000256" key="1">
    <source>
        <dbReference type="SAM" id="Phobius"/>
    </source>
</evidence>
<name>A0ABR1LQE7_9PEZI</name>
<keyword evidence="1" id="KW-0472">Membrane</keyword>
<keyword evidence="1" id="KW-0812">Transmembrane</keyword>
<evidence type="ECO:0000313" key="2">
    <source>
        <dbReference type="EMBL" id="KAK7537401.1"/>
    </source>
</evidence>
<organism evidence="2 3">
    <name type="scientific">Phyllosticta citribraziliensis</name>
    <dbReference type="NCBI Taxonomy" id="989973"/>
    <lineage>
        <taxon>Eukaryota</taxon>
        <taxon>Fungi</taxon>
        <taxon>Dikarya</taxon>
        <taxon>Ascomycota</taxon>
        <taxon>Pezizomycotina</taxon>
        <taxon>Dothideomycetes</taxon>
        <taxon>Dothideomycetes incertae sedis</taxon>
        <taxon>Botryosphaeriales</taxon>
        <taxon>Phyllostictaceae</taxon>
        <taxon>Phyllosticta</taxon>
    </lineage>
</organism>
<dbReference type="RefSeq" id="XP_066655552.1">
    <property type="nucleotide sequence ID" value="XM_066798206.1"/>
</dbReference>
<accession>A0ABR1LQE7</accession>
<feature type="transmembrane region" description="Helical" evidence="1">
    <location>
        <begin position="46"/>
        <end position="67"/>
    </location>
</feature>
<protein>
    <submittedName>
        <fullName evidence="2">Uncharacterized protein</fullName>
    </submittedName>
</protein>
<comment type="caution">
    <text evidence="2">The sequence shown here is derived from an EMBL/GenBank/DDBJ whole genome shotgun (WGS) entry which is preliminary data.</text>
</comment>